<evidence type="ECO:0000256" key="2">
    <source>
        <dbReference type="ARBA" id="ARBA00004651"/>
    </source>
</evidence>
<evidence type="ECO:0000256" key="9">
    <source>
        <dbReference type="ARBA" id="ARBA00022989"/>
    </source>
</evidence>
<sequence>MINKAHAFFPACFALRGGSFLNEQQSLTVGSVPKKILLFAIPVFFSNLFQQLYNAADSLIVGNFLGEQALAAVGSSGSLIMLMTGFISGMALGAGVLIARMFGANDKDGMERTVHTTAALGLCGGAVLTVVGIIFTPQILLWMGTPSDVLAWSTLYFRVYFIGCIPVILYNMAASILQSVGDSKSPMKYLITASVINVVLDLFFVGVLRMDVSGAALATIISQTVSAVLALAKLCRVDAPYRLYLRRIRFDRATLGEVVRLGVPSGVQNSVISLANVVVQANINAFGSAAMAGCGAYSKLEGFAFLPVSCFALALSTFISQNIGARRYDRARSAMRFGLICSPLLAEVVGLAIFTFAPVLIAAFNNQPEVLSFGVNNARTVSLFYFLLAFAHCCAGILRGMGRPIVPMAIMLSIWCVLRITYITITVRLIPSIRVIYWAYPLTWAISCVLFIVCLTKLKFPPMERAGEHVSGESTT</sequence>
<keyword evidence="8 13" id="KW-0812">Transmembrane</keyword>
<feature type="transmembrane region" description="Helical" evidence="13">
    <location>
        <begin position="189"/>
        <end position="208"/>
    </location>
</feature>
<comment type="subcellular location">
    <subcellularLocation>
        <location evidence="2">Cell membrane</location>
        <topology evidence="2">Multi-pass membrane protein</topology>
    </subcellularLocation>
</comment>
<keyword evidence="11 13" id="KW-0472">Membrane</keyword>
<gene>
    <name evidence="14" type="ORF">H9943_05565</name>
</gene>
<proteinExistence type="inferred from homology"/>
<dbReference type="NCBIfam" id="TIGR00797">
    <property type="entry name" value="matE"/>
    <property type="match status" value="1"/>
</dbReference>
<comment type="similarity">
    <text evidence="3">Belongs to the multi antimicrobial extrusion (MATE) (TC 2.A.66.1) family.</text>
</comment>
<dbReference type="InterPro" id="IPR002528">
    <property type="entry name" value="MATE_fam"/>
</dbReference>
<keyword evidence="6" id="KW-0050">Antiport</keyword>
<evidence type="ECO:0000256" key="6">
    <source>
        <dbReference type="ARBA" id="ARBA00022449"/>
    </source>
</evidence>
<reference evidence="14" key="2">
    <citation type="submission" date="2021-04" db="EMBL/GenBank/DDBJ databases">
        <authorList>
            <person name="Gilroy R."/>
        </authorList>
    </citation>
    <scope>NUCLEOTIDE SEQUENCE</scope>
    <source>
        <strain evidence="14">ChiBcec8-14828</strain>
    </source>
</reference>
<dbReference type="EMBL" id="DWYA01000052">
    <property type="protein sequence ID" value="HJB39847.1"/>
    <property type="molecule type" value="Genomic_DNA"/>
</dbReference>
<keyword evidence="10" id="KW-0406">Ion transport</keyword>
<keyword evidence="5" id="KW-0813">Transport</keyword>
<evidence type="ECO:0000256" key="11">
    <source>
        <dbReference type="ARBA" id="ARBA00023136"/>
    </source>
</evidence>
<dbReference type="GO" id="GO:0015297">
    <property type="term" value="F:antiporter activity"/>
    <property type="evidence" value="ECO:0007669"/>
    <property type="project" value="UniProtKB-KW"/>
</dbReference>
<evidence type="ECO:0000256" key="8">
    <source>
        <dbReference type="ARBA" id="ARBA00022692"/>
    </source>
</evidence>
<evidence type="ECO:0000256" key="7">
    <source>
        <dbReference type="ARBA" id="ARBA00022475"/>
    </source>
</evidence>
<evidence type="ECO:0000313" key="15">
    <source>
        <dbReference type="Proteomes" id="UP000824209"/>
    </source>
</evidence>
<dbReference type="InterPro" id="IPR048279">
    <property type="entry name" value="MdtK-like"/>
</dbReference>
<accession>A0A9D2M295</accession>
<feature type="transmembrane region" description="Helical" evidence="13">
    <location>
        <begin position="119"/>
        <end position="143"/>
    </location>
</feature>
<dbReference type="Proteomes" id="UP000824209">
    <property type="component" value="Unassembled WGS sequence"/>
</dbReference>
<reference evidence="14" key="1">
    <citation type="journal article" date="2021" name="PeerJ">
        <title>Extensive microbial diversity within the chicken gut microbiome revealed by metagenomics and culture.</title>
        <authorList>
            <person name="Gilroy R."/>
            <person name="Ravi A."/>
            <person name="Getino M."/>
            <person name="Pursley I."/>
            <person name="Horton D.L."/>
            <person name="Alikhan N.F."/>
            <person name="Baker D."/>
            <person name="Gharbi K."/>
            <person name="Hall N."/>
            <person name="Watson M."/>
            <person name="Adriaenssens E.M."/>
            <person name="Foster-Nyarko E."/>
            <person name="Jarju S."/>
            <person name="Secka A."/>
            <person name="Antonio M."/>
            <person name="Oren A."/>
            <person name="Chaudhuri R.R."/>
            <person name="La Ragione R."/>
            <person name="Hildebrand F."/>
            <person name="Pallen M.J."/>
        </authorList>
    </citation>
    <scope>NUCLEOTIDE SEQUENCE</scope>
    <source>
        <strain evidence="14">ChiBcec8-14828</strain>
    </source>
</reference>
<feature type="transmembrane region" description="Helical" evidence="13">
    <location>
        <begin position="381"/>
        <end position="398"/>
    </location>
</feature>
<dbReference type="GO" id="GO:0042910">
    <property type="term" value="F:xenobiotic transmembrane transporter activity"/>
    <property type="evidence" value="ECO:0007669"/>
    <property type="project" value="InterPro"/>
</dbReference>
<name>A0A9D2M295_9FIRM</name>
<feature type="transmembrane region" description="Helical" evidence="13">
    <location>
        <begin position="214"/>
        <end position="237"/>
    </location>
</feature>
<keyword evidence="7" id="KW-1003">Cell membrane</keyword>
<dbReference type="InterPro" id="IPR050222">
    <property type="entry name" value="MATE_MdtK"/>
</dbReference>
<feature type="transmembrane region" description="Helical" evidence="13">
    <location>
        <begin position="303"/>
        <end position="325"/>
    </location>
</feature>
<organism evidence="14 15">
    <name type="scientific">Candidatus Ruthenibacterium avium</name>
    <dbReference type="NCBI Taxonomy" id="2838751"/>
    <lineage>
        <taxon>Bacteria</taxon>
        <taxon>Bacillati</taxon>
        <taxon>Bacillota</taxon>
        <taxon>Clostridia</taxon>
        <taxon>Eubacteriales</taxon>
        <taxon>Oscillospiraceae</taxon>
        <taxon>Ruthenibacterium</taxon>
    </lineage>
</organism>
<feature type="transmembrane region" description="Helical" evidence="13">
    <location>
        <begin position="155"/>
        <end position="177"/>
    </location>
</feature>
<dbReference type="AlphaFoldDB" id="A0A9D2M295"/>
<feature type="transmembrane region" description="Helical" evidence="13">
    <location>
        <begin position="405"/>
        <end position="425"/>
    </location>
</feature>
<evidence type="ECO:0000256" key="12">
    <source>
        <dbReference type="ARBA" id="ARBA00031636"/>
    </source>
</evidence>
<dbReference type="PANTHER" id="PTHR43298:SF2">
    <property type="entry name" value="FMN_FAD EXPORTER YEEO-RELATED"/>
    <property type="match status" value="1"/>
</dbReference>
<evidence type="ECO:0000256" key="3">
    <source>
        <dbReference type="ARBA" id="ARBA00010199"/>
    </source>
</evidence>
<dbReference type="CDD" id="cd13138">
    <property type="entry name" value="MATE_yoeA_like"/>
    <property type="match status" value="1"/>
</dbReference>
<evidence type="ECO:0000313" key="14">
    <source>
        <dbReference type="EMBL" id="HJB39847.1"/>
    </source>
</evidence>
<dbReference type="GO" id="GO:0005886">
    <property type="term" value="C:plasma membrane"/>
    <property type="evidence" value="ECO:0007669"/>
    <property type="project" value="UniProtKB-SubCell"/>
</dbReference>
<dbReference type="GO" id="GO:0006811">
    <property type="term" value="P:monoatomic ion transport"/>
    <property type="evidence" value="ECO:0007669"/>
    <property type="project" value="UniProtKB-KW"/>
</dbReference>
<evidence type="ECO:0000256" key="10">
    <source>
        <dbReference type="ARBA" id="ARBA00023065"/>
    </source>
</evidence>
<feature type="transmembrane region" description="Helical" evidence="13">
    <location>
        <begin position="73"/>
        <end position="98"/>
    </location>
</feature>
<dbReference type="Pfam" id="PF01554">
    <property type="entry name" value="MatE"/>
    <property type="match status" value="2"/>
</dbReference>
<dbReference type="PIRSF" id="PIRSF006603">
    <property type="entry name" value="DinF"/>
    <property type="match status" value="1"/>
</dbReference>
<comment type="caution">
    <text evidence="14">The sequence shown here is derived from an EMBL/GenBank/DDBJ whole genome shotgun (WGS) entry which is preliminary data.</text>
</comment>
<comment type="function">
    <text evidence="1">Multidrug efflux pump.</text>
</comment>
<evidence type="ECO:0000256" key="4">
    <source>
        <dbReference type="ARBA" id="ARBA00020268"/>
    </source>
</evidence>
<protein>
    <recommendedName>
        <fullName evidence="4">Probable multidrug resistance protein NorM</fullName>
    </recommendedName>
    <alternativeName>
        <fullName evidence="12">Multidrug-efflux transporter</fullName>
    </alternativeName>
</protein>
<evidence type="ECO:0000256" key="1">
    <source>
        <dbReference type="ARBA" id="ARBA00003408"/>
    </source>
</evidence>
<keyword evidence="9 13" id="KW-1133">Transmembrane helix</keyword>
<feature type="transmembrane region" description="Helical" evidence="13">
    <location>
        <begin position="337"/>
        <end position="361"/>
    </location>
</feature>
<dbReference type="PANTHER" id="PTHR43298">
    <property type="entry name" value="MULTIDRUG RESISTANCE PROTEIN NORM-RELATED"/>
    <property type="match status" value="1"/>
</dbReference>
<evidence type="ECO:0000256" key="13">
    <source>
        <dbReference type="SAM" id="Phobius"/>
    </source>
</evidence>
<evidence type="ECO:0000256" key="5">
    <source>
        <dbReference type="ARBA" id="ARBA00022448"/>
    </source>
</evidence>
<feature type="transmembrane region" description="Helical" evidence="13">
    <location>
        <begin position="437"/>
        <end position="455"/>
    </location>
</feature>
<feature type="transmembrane region" description="Helical" evidence="13">
    <location>
        <begin position="258"/>
        <end position="283"/>
    </location>
</feature>